<dbReference type="InterPro" id="IPR036411">
    <property type="entry name" value="TorD-like_sf"/>
</dbReference>
<dbReference type="Pfam" id="PF02613">
    <property type="entry name" value="Nitrate_red_del"/>
    <property type="match status" value="1"/>
</dbReference>
<evidence type="ECO:0000256" key="1">
    <source>
        <dbReference type="ARBA" id="ARBA00023186"/>
    </source>
</evidence>
<gene>
    <name evidence="2" type="ordered locus">Dhaf_1209</name>
</gene>
<dbReference type="EMBL" id="CP001336">
    <property type="protein sequence ID" value="ACL19267.1"/>
    <property type="molecule type" value="Genomic_DNA"/>
</dbReference>
<dbReference type="InterPro" id="IPR050289">
    <property type="entry name" value="TorD/DmsD_chaperones"/>
</dbReference>
<keyword evidence="1" id="KW-0143">Chaperone</keyword>
<sequence>MEIQELKQIFITQQELYRFLSNVITLGPKKELLDRFQGVYSELIHEEADDDNLVKGLITIQMSLRGKDLASYEAVLTREYTRLFIGPGKPPVSPYASIYISDEPKPRLMDESTIEVRKQYLDANIVMANMNSVPDDFLGAELEYINYLTIKSLEAIKNSESEELGLFLLKQEDFISNHLATWIPKFSERIFEFTSEDFFKGMALLLNGLINSHLAILEDFKYSLKVFMD</sequence>
<evidence type="ECO:0000313" key="3">
    <source>
        <dbReference type="Proteomes" id="UP000007726"/>
    </source>
</evidence>
<dbReference type="Gene3D" id="1.10.3480.10">
    <property type="entry name" value="TorD-like"/>
    <property type="match status" value="1"/>
</dbReference>
<accession>B8G152</accession>
<dbReference type="RefSeq" id="WP_015943281.1">
    <property type="nucleotide sequence ID" value="NC_011830.1"/>
</dbReference>
<dbReference type="HOGENOM" id="CLU_077650_0_2_9"/>
<dbReference type="SUPFAM" id="SSF89155">
    <property type="entry name" value="TorD-like"/>
    <property type="match status" value="1"/>
</dbReference>
<proteinExistence type="predicted"/>
<dbReference type="InterPro" id="IPR020945">
    <property type="entry name" value="DMSO/NO3_reduct_chaperone"/>
</dbReference>
<name>B8G152_DESHD</name>
<dbReference type="Proteomes" id="UP000007726">
    <property type="component" value="Chromosome"/>
</dbReference>
<protein>
    <submittedName>
        <fullName evidence="2">Cytoplasmic chaperone TorD family protein</fullName>
    </submittedName>
</protein>
<dbReference type="PANTHER" id="PTHR34227:SF1">
    <property type="entry name" value="DIMETHYL SULFOXIDE REDUCTASE CHAPERONE-RELATED"/>
    <property type="match status" value="1"/>
</dbReference>
<reference evidence="2 3" key="1">
    <citation type="journal article" date="2012" name="BMC Microbiol.">
        <title>Genome sequence of Desulfitobacterium hafniense DCB-2, a Gram-positive anaerobe capable of dehalogenation and metal reduction.</title>
        <authorList>
            <person name="Kim S.H."/>
            <person name="Harzman C."/>
            <person name="Davis J.K."/>
            <person name="Hutcheson R."/>
            <person name="Broderick J.B."/>
            <person name="Marsh T.L."/>
            <person name="Tiedje J.M."/>
        </authorList>
    </citation>
    <scope>NUCLEOTIDE SEQUENCE [LARGE SCALE GENOMIC DNA]</scope>
    <source>
        <strain evidence="3">DSM 10664 / DCB-2</strain>
    </source>
</reference>
<organism evidence="2 3">
    <name type="scientific">Desulfitobacterium hafniense (strain DSM 10664 / DCB-2)</name>
    <dbReference type="NCBI Taxonomy" id="272564"/>
    <lineage>
        <taxon>Bacteria</taxon>
        <taxon>Bacillati</taxon>
        <taxon>Bacillota</taxon>
        <taxon>Clostridia</taxon>
        <taxon>Eubacteriales</taxon>
        <taxon>Desulfitobacteriaceae</taxon>
        <taxon>Desulfitobacterium</taxon>
    </lineage>
</organism>
<dbReference type="AlphaFoldDB" id="B8G152"/>
<dbReference type="PANTHER" id="PTHR34227">
    <property type="entry name" value="CHAPERONE PROTEIN YCDY"/>
    <property type="match status" value="1"/>
</dbReference>
<evidence type="ECO:0000313" key="2">
    <source>
        <dbReference type="EMBL" id="ACL19267.1"/>
    </source>
</evidence>
<dbReference type="KEGG" id="dhd:Dhaf_1209"/>